<dbReference type="InterPro" id="IPR051399">
    <property type="entry name" value="RNA-guided_DNA_endo/Transpos"/>
</dbReference>
<dbReference type="GO" id="GO:0003677">
    <property type="term" value="F:DNA binding"/>
    <property type="evidence" value="ECO:0007669"/>
    <property type="project" value="UniProtKB-KW"/>
</dbReference>
<evidence type="ECO:0000256" key="1">
    <source>
        <dbReference type="ARBA" id="ARBA00023125"/>
    </source>
</evidence>
<feature type="region of interest" description="Disordered" evidence="2">
    <location>
        <begin position="183"/>
        <end position="205"/>
    </location>
</feature>
<dbReference type="InterPro" id="IPR010095">
    <property type="entry name" value="Cas12f1-like_TNB"/>
</dbReference>
<evidence type="ECO:0000259" key="3">
    <source>
        <dbReference type="Pfam" id="PF07282"/>
    </source>
</evidence>
<dbReference type="NCBIfam" id="NF040570">
    <property type="entry name" value="guided_TnpB"/>
    <property type="match status" value="1"/>
</dbReference>
<dbReference type="AlphaFoldDB" id="A0AAV3S9U7"/>
<evidence type="ECO:0000256" key="2">
    <source>
        <dbReference type="SAM" id="MobiDB-lite"/>
    </source>
</evidence>
<evidence type="ECO:0000313" key="5">
    <source>
        <dbReference type="Proteomes" id="UP001500837"/>
    </source>
</evidence>
<dbReference type="GO" id="GO:0004519">
    <property type="term" value="F:endonuclease activity"/>
    <property type="evidence" value="ECO:0007669"/>
    <property type="project" value="UniProtKB-KW"/>
</dbReference>
<keyword evidence="4" id="KW-0255">Endonuclease</keyword>
<dbReference type="EMBL" id="BAAABL010000060">
    <property type="protein sequence ID" value="GAA0306583.1"/>
    <property type="molecule type" value="Genomic_DNA"/>
</dbReference>
<dbReference type="Proteomes" id="UP001500837">
    <property type="component" value="Unassembled WGS sequence"/>
</dbReference>
<protein>
    <submittedName>
        <fullName evidence="4">RNA-guided endonuclease TnpB family protein</fullName>
    </submittedName>
</protein>
<feature type="region of interest" description="Disordered" evidence="2">
    <location>
        <begin position="397"/>
        <end position="433"/>
    </location>
</feature>
<dbReference type="Pfam" id="PF07282">
    <property type="entry name" value="Cas12f1-like_TNB"/>
    <property type="match status" value="1"/>
</dbReference>
<dbReference type="PANTHER" id="PTHR30405">
    <property type="entry name" value="TRANSPOSASE"/>
    <property type="match status" value="1"/>
</dbReference>
<dbReference type="PANTHER" id="PTHR30405:SF26">
    <property type="entry name" value="TRANSPOSASE, PROBABLY IS605-TNPB FAMILY"/>
    <property type="match status" value="1"/>
</dbReference>
<keyword evidence="5" id="KW-1185">Reference proteome</keyword>
<comment type="caution">
    <text evidence="4">The sequence shown here is derived from an EMBL/GenBank/DDBJ whole genome shotgun (WGS) entry which is preliminary data.</text>
</comment>
<proteinExistence type="predicted"/>
<keyword evidence="1" id="KW-0238">DNA-binding</keyword>
<keyword evidence="4" id="KW-0378">Hydrolase</keyword>
<name>A0AAV3S9U7_9EURY</name>
<organism evidence="4 5">
    <name type="scientific">Halarchaeum salinum</name>
    <dbReference type="NCBI Taxonomy" id="489912"/>
    <lineage>
        <taxon>Archaea</taxon>
        <taxon>Methanobacteriati</taxon>
        <taxon>Methanobacteriota</taxon>
        <taxon>Stenosarchaea group</taxon>
        <taxon>Halobacteria</taxon>
        <taxon>Halobacteriales</taxon>
        <taxon>Halobacteriaceae</taxon>
    </lineage>
</organism>
<dbReference type="NCBIfam" id="TIGR01766">
    <property type="entry name" value="IS200/IS605 family accessory protein TnpB-like domain"/>
    <property type="match status" value="1"/>
</dbReference>
<reference evidence="4 5" key="1">
    <citation type="journal article" date="2019" name="Int. J. Syst. Evol. Microbiol.">
        <title>The Global Catalogue of Microorganisms (GCM) 10K type strain sequencing project: providing services to taxonomists for standard genome sequencing and annotation.</title>
        <authorList>
            <consortium name="The Broad Institute Genomics Platform"/>
            <consortium name="The Broad Institute Genome Sequencing Center for Infectious Disease"/>
            <person name="Wu L."/>
            <person name="Ma J."/>
        </authorList>
    </citation>
    <scope>NUCLEOTIDE SEQUENCE [LARGE SCALE GENOMIC DNA]</scope>
    <source>
        <strain evidence="4 5">JCM 16330</strain>
    </source>
</reference>
<accession>A0AAV3S9U7</accession>
<dbReference type="RefSeq" id="WP_211313133.1">
    <property type="nucleotide sequence ID" value="NZ_BAAABL010000060.1"/>
</dbReference>
<evidence type="ECO:0000313" key="4">
    <source>
        <dbReference type="EMBL" id="GAA0306583.1"/>
    </source>
</evidence>
<gene>
    <name evidence="4" type="ORF">GCM10009066_20470</name>
</gene>
<sequence length="433" mass="49528">MEVRRTAVVKLAVSDEQRDALHRTTEQYLYCANRTADYCWSDTSYTECKTNKREVRDALYSELREETDLQAQLVQAAIKRAVEAIKACVERWKKGQRVSCPTFTAETMDYDARSATFYRNKVSLATVEGRVEPSFILPADSPTPYERYVLSEDYEFRESTVRYDAVDDEYYIQLSTRRIDGVDETSVSSAHQNAARSGDDDEVPVDTGHPDQTVLGIDLGVNSLAVSSTGTFWQGDDYDHWCREFEKRRGEMQQRGTQAAHNALLRLGKREDAWRKQYIHTVANEIVTEAVEHDCDVIVFEDLTDIRERLPHAKWHHVWAFRRLFEYVSYKAPERGVSVEQVAPNHTSQRCSRSDCGFTHEDNRHGEHFECQKCGYEVNADYNAAKNIGLRYARKRTHRLRSSPTSGSGDAEVDLRINGGTLNGESHRPVAGD</sequence>
<feature type="domain" description="Cas12f1-like TNB" evidence="3">
    <location>
        <begin position="321"/>
        <end position="388"/>
    </location>
</feature>
<keyword evidence="4" id="KW-0540">Nuclease</keyword>
<feature type="compositionally biased region" description="Polar residues" evidence="2">
    <location>
        <begin position="185"/>
        <end position="195"/>
    </location>
</feature>